<dbReference type="KEGG" id="fla:SY85_02835"/>
<feature type="binding site" evidence="7">
    <location>
        <begin position="91"/>
        <end position="92"/>
    </location>
    <ligand>
        <name>(2S)-2-hydroxy-3-oxobutyl phosphate</name>
        <dbReference type="ChEBI" id="CHEBI:58830"/>
    </ligand>
</feature>
<evidence type="ECO:0000256" key="7">
    <source>
        <dbReference type="HAMAP-Rule" id="MF_00178"/>
    </source>
</evidence>
<reference evidence="9" key="1">
    <citation type="submission" date="2015-01" db="EMBL/GenBank/DDBJ databases">
        <title>Flavisolibacter sp./LCS9/ whole genome sequencing.</title>
        <authorList>
            <person name="Kim M.K."/>
            <person name="Srinivasan S."/>
            <person name="Lee J.-J."/>
        </authorList>
    </citation>
    <scope>NUCLEOTIDE SEQUENCE [LARGE SCALE GENOMIC DNA]</scope>
    <source>
        <strain evidence="9">LCS9</strain>
    </source>
</reference>
<dbReference type="NCBIfam" id="TIGR00114">
    <property type="entry name" value="lumazine-synth"/>
    <property type="match status" value="1"/>
</dbReference>
<feature type="binding site" evidence="7">
    <location>
        <position position="119"/>
    </location>
    <ligand>
        <name>5-amino-6-(D-ribitylamino)uracil</name>
        <dbReference type="ChEBI" id="CHEBI:15934"/>
    </ligand>
</feature>
<evidence type="ECO:0000256" key="3">
    <source>
        <dbReference type="ARBA" id="ARBA00012664"/>
    </source>
</evidence>
<feature type="active site" description="Proton donor" evidence="7">
    <location>
        <position position="94"/>
    </location>
</feature>
<proteinExistence type="inferred from homology"/>
<feature type="binding site" evidence="7">
    <location>
        <begin position="86"/>
        <end position="88"/>
    </location>
    <ligand>
        <name>5-amino-6-(D-ribitylamino)uracil</name>
        <dbReference type="ChEBI" id="CHEBI:15934"/>
    </ligand>
</feature>
<sequence>MANSTLLQTEGIPQIKDALVVLVKTEWNAAIINELENGCLRILHEQGIHTKTIVVPGAVEIPFAIQHYHKEAKKKEKADAFIALGCVIKGDTPHFDYVCQSITQGITQLNVTLDVPSIFGVLTVNTQEQAEERIGGIHGHKGEEAAITALKMIALSRLLKKDK</sequence>
<dbReference type="AlphaFoldDB" id="A0A172U1U1"/>
<evidence type="ECO:0000256" key="5">
    <source>
        <dbReference type="ARBA" id="ARBA00022679"/>
    </source>
</evidence>
<dbReference type="CDD" id="cd09209">
    <property type="entry name" value="Lumazine_synthase-I"/>
    <property type="match status" value="1"/>
</dbReference>
<evidence type="ECO:0000313" key="8">
    <source>
        <dbReference type="EMBL" id="ANE53280.1"/>
    </source>
</evidence>
<gene>
    <name evidence="7" type="primary">ribH</name>
    <name evidence="8" type="ORF">SY85_02835</name>
</gene>
<evidence type="ECO:0000256" key="4">
    <source>
        <dbReference type="ARBA" id="ARBA00022619"/>
    </source>
</evidence>
<dbReference type="GO" id="GO:0005829">
    <property type="term" value="C:cytosol"/>
    <property type="evidence" value="ECO:0007669"/>
    <property type="project" value="TreeGrafter"/>
</dbReference>
<dbReference type="EC" id="2.5.1.78" evidence="3 7"/>
<keyword evidence="4 7" id="KW-0686">Riboflavin biosynthesis</keyword>
<dbReference type="InterPro" id="IPR002180">
    <property type="entry name" value="LS/RS"/>
</dbReference>
<comment type="pathway">
    <text evidence="1 7">Cofactor biosynthesis; riboflavin biosynthesis; riboflavin from 2-hydroxy-3-oxobutyl phosphate and 5-amino-6-(D-ribitylamino)uracil: step 1/2.</text>
</comment>
<dbReference type="PANTHER" id="PTHR21058">
    <property type="entry name" value="6,7-DIMETHYL-8-RIBITYLLUMAZINE SYNTHASE DMRL SYNTHASE LUMAZINE SYNTHASE"/>
    <property type="match status" value="1"/>
</dbReference>
<dbReference type="GO" id="GO:0009349">
    <property type="term" value="C:riboflavin synthase complex"/>
    <property type="evidence" value="ECO:0007669"/>
    <property type="project" value="UniProtKB-UniRule"/>
</dbReference>
<feature type="binding site" evidence="7">
    <location>
        <position position="27"/>
    </location>
    <ligand>
        <name>5-amino-6-(D-ribitylamino)uracil</name>
        <dbReference type="ChEBI" id="CHEBI:15934"/>
    </ligand>
</feature>
<dbReference type="STRING" id="1492898.SY85_02835"/>
<protein>
    <recommendedName>
        <fullName evidence="3 7">6,7-dimethyl-8-ribityllumazine synthase</fullName>
        <shortName evidence="7">DMRL synthase</shortName>
        <shortName evidence="7">LS</shortName>
        <shortName evidence="7">Lumazine synthase</shortName>
        <ecNumber evidence="3 7">2.5.1.78</ecNumber>
    </recommendedName>
</protein>
<dbReference type="EMBL" id="CP011390">
    <property type="protein sequence ID" value="ANE53280.1"/>
    <property type="molecule type" value="Genomic_DNA"/>
</dbReference>
<feature type="binding site" evidence="7">
    <location>
        <begin position="58"/>
        <end position="60"/>
    </location>
    <ligand>
        <name>5-amino-6-(D-ribitylamino)uracil</name>
        <dbReference type="ChEBI" id="CHEBI:15934"/>
    </ligand>
</feature>
<dbReference type="HAMAP" id="MF_00178">
    <property type="entry name" value="Lumazine_synth"/>
    <property type="match status" value="1"/>
</dbReference>
<evidence type="ECO:0000256" key="6">
    <source>
        <dbReference type="ARBA" id="ARBA00048785"/>
    </source>
</evidence>
<dbReference type="Proteomes" id="UP000077177">
    <property type="component" value="Chromosome"/>
</dbReference>
<evidence type="ECO:0000256" key="2">
    <source>
        <dbReference type="ARBA" id="ARBA00007424"/>
    </source>
</evidence>
<dbReference type="Pfam" id="PF00885">
    <property type="entry name" value="DMRL_synthase"/>
    <property type="match status" value="1"/>
</dbReference>
<dbReference type="GO" id="GO:0009231">
    <property type="term" value="P:riboflavin biosynthetic process"/>
    <property type="evidence" value="ECO:0007669"/>
    <property type="project" value="UniProtKB-UniRule"/>
</dbReference>
<dbReference type="UniPathway" id="UPA00275">
    <property type="reaction ID" value="UER00404"/>
</dbReference>
<comment type="catalytic activity">
    <reaction evidence="6 7">
        <text>(2S)-2-hydroxy-3-oxobutyl phosphate + 5-amino-6-(D-ribitylamino)uracil = 6,7-dimethyl-8-(1-D-ribityl)lumazine + phosphate + 2 H2O + H(+)</text>
        <dbReference type="Rhea" id="RHEA:26152"/>
        <dbReference type="ChEBI" id="CHEBI:15377"/>
        <dbReference type="ChEBI" id="CHEBI:15378"/>
        <dbReference type="ChEBI" id="CHEBI:15934"/>
        <dbReference type="ChEBI" id="CHEBI:43474"/>
        <dbReference type="ChEBI" id="CHEBI:58201"/>
        <dbReference type="ChEBI" id="CHEBI:58830"/>
        <dbReference type="EC" id="2.5.1.78"/>
    </reaction>
</comment>
<dbReference type="Gene3D" id="3.40.50.960">
    <property type="entry name" value="Lumazine/riboflavin synthase"/>
    <property type="match status" value="1"/>
</dbReference>
<dbReference type="GO" id="GO:0000906">
    <property type="term" value="F:6,7-dimethyl-8-ribityllumazine synthase activity"/>
    <property type="evidence" value="ECO:0007669"/>
    <property type="project" value="UniProtKB-UniRule"/>
</dbReference>
<name>A0A172U1U1_9BACT</name>
<reference evidence="8 9" key="2">
    <citation type="journal article" date="2016" name="Int. J. Syst. Evol. Microbiol.">
        <title>Flavisolibacter tropicus sp. nov., isolated from tropical soil.</title>
        <authorList>
            <person name="Lee J.J."/>
            <person name="Kang M.S."/>
            <person name="Kim G.S."/>
            <person name="Lee C.S."/>
            <person name="Lim S."/>
            <person name="Lee J."/>
            <person name="Roh S.H."/>
            <person name="Kang H."/>
            <person name="Ha J.M."/>
            <person name="Bae S."/>
            <person name="Jung H.Y."/>
            <person name="Kim M.K."/>
        </authorList>
    </citation>
    <scope>NUCLEOTIDE SEQUENCE [LARGE SCALE GENOMIC DNA]</scope>
    <source>
        <strain evidence="8 9">LCS9</strain>
    </source>
</reference>
<dbReference type="PATRIC" id="fig|1492898.3.peg.621"/>
<dbReference type="SUPFAM" id="SSF52121">
    <property type="entry name" value="Lumazine synthase"/>
    <property type="match status" value="1"/>
</dbReference>
<feature type="binding site" evidence="7">
    <location>
        <position position="133"/>
    </location>
    <ligand>
        <name>(2S)-2-hydroxy-3-oxobutyl phosphate</name>
        <dbReference type="ChEBI" id="CHEBI:58830"/>
    </ligand>
</feature>
<evidence type="ECO:0000256" key="1">
    <source>
        <dbReference type="ARBA" id="ARBA00004917"/>
    </source>
</evidence>
<keyword evidence="9" id="KW-1185">Reference proteome</keyword>
<comment type="function">
    <text evidence="7">Catalyzes the formation of 6,7-dimethyl-8-ribityllumazine by condensation of 5-amino-6-(D-ribitylamino)uracil with 3,4-dihydroxy-2-butanone 4-phosphate. This is the penultimate step in the biosynthesis of riboflavin.</text>
</comment>
<evidence type="ECO:0000313" key="9">
    <source>
        <dbReference type="Proteomes" id="UP000077177"/>
    </source>
</evidence>
<accession>A0A172U1U1</accession>
<dbReference type="InterPro" id="IPR036467">
    <property type="entry name" value="LS/RS_sf"/>
</dbReference>
<keyword evidence="5 7" id="KW-0808">Transferase</keyword>
<organism evidence="8 9">
    <name type="scientific">Flavisolibacter tropicus</name>
    <dbReference type="NCBI Taxonomy" id="1492898"/>
    <lineage>
        <taxon>Bacteria</taxon>
        <taxon>Pseudomonadati</taxon>
        <taxon>Bacteroidota</taxon>
        <taxon>Chitinophagia</taxon>
        <taxon>Chitinophagales</taxon>
        <taxon>Chitinophagaceae</taxon>
        <taxon>Flavisolibacter</taxon>
    </lineage>
</organism>
<dbReference type="InterPro" id="IPR034964">
    <property type="entry name" value="LS"/>
</dbReference>
<dbReference type="PANTHER" id="PTHR21058:SF0">
    <property type="entry name" value="6,7-DIMETHYL-8-RIBITYLLUMAZINE SYNTHASE"/>
    <property type="match status" value="1"/>
</dbReference>
<comment type="similarity">
    <text evidence="2 7">Belongs to the DMRL synthase family.</text>
</comment>